<accession>A0A918D5C5</accession>
<dbReference type="RefSeq" id="WP_188859450.1">
    <property type="nucleotide sequence ID" value="NZ_BMOS01000045.1"/>
</dbReference>
<keyword evidence="2" id="KW-1185">Reference proteome</keyword>
<organism evidence="1 2">
    <name type="scientific">Oceanobacillus indicireducens</name>
    <dbReference type="NCBI Taxonomy" id="1004261"/>
    <lineage>
        <taxon>Bacteria</taxon>
        <taxon>Bacillati</taxon>
        <taxon>Bacillota</taxon>
        <taxon>Bacilli</taxon>
        <taxon>Bacillales</taxon>
        <taxon>Bacillaceae</taxon>
        <taxon>Oceanobacillus</taxon>
    </lineage>
</organism>
<gene>
    <name evidence="1" type="ORF">GCM10007971_36440</name>
</gene>
<protein>
    <submittedName>
        <fullName evidence="1">Uncharacterized protein</fullName>
    </submittedName>
</protein>
<dbReference type="EMBL" id="BMOS01000045">
    <property type="protein sequence ID" value="GGN66438.1"/>
    <property type="molecule type" value="Genomic_DNA"/>
</dbReference>
<evidence type="ECO:0000313" key="1">
    <source>
        <dbReference type="EMBL" id="GGN66438.1"/>
    </source>
</evidence>
<comment type="caution">
    <text evidence="1">The sequence shown here is derived from an EMBL/GenBank/DDBJ whole genome shotgun (WGS) entry which is preliminary data.</text>
</comment>
<reference evidence="1" key="1">
    <citation type="journal article" date="2014" name="Int. J. Syst. Evol. Microbiol.">
        <title>Complete genome sequence of Corynebacterium casei LMG S-19264T (=DSM 44701T), isolated from a smear-ripened cheese.</title>
        <authorList>
            <consortium name="US DOE Joint Genome Institute (JGI-PGF)"/>
            <person name="Walter F."/>
            <person name="Albersmeier A."/>
            <person name="Kalinowski J."/>
            <person name="Ruckert C."/>
        </authorList>
    </citation>
    <scope>NUCLEOTIDE SEQUENCE</scope>
    <source>
        <strain evidence="1">JCM 17251</strain>
    </source>
</reference>
<dbReference type="Proteomes" id="UP000624041">
    <property type="component" value="Unassembled WGS sequence"/>
</dbReference>
<sequence length="68" mass="8638">MTPENLYDKWHEKLKEVNEEERRTRRKYHKSKLHDDEMDLYVLRREKHTIEEFLDDVRALNPYMLNKY</sequence>
<proteinExistence type="predicted"/>
<dbReference type="AlphaFoldDB" id="A0A918D5C5"/>
<name>A0A918D5C5_9BACI</name>
<evidence type="ECO:0000313" key="2">
    <source>
        <dbReference type="Proteomes" id="UP000624041"/>
    </source>
</evidence>
<reference evidence="1" key="2">
    <citation type="submission" date="2020-09" db="EMBL/GenBank/DDBJ databases">
        <authorList>
            <person name="Sun Q."/>
            <person name="Ohkuma M."/>
        </authorList>
    </citation>
    <scope>NUCLEOTIDE SEQUENCE</scope>
    <source>
        <strain evidence="1">JCM 17251</strain>
    </source>
</reference>